<evidence type="ECO:0000313" key="4">
    <source>
        <dbReference type="Proteomes" id="UP001150062"/>
    </source>
</evidence>
<evidence type="ECO:0000313" key="3">
    <source>
        <dbReference type="EMBL" id="KAJ6249789.1"/>
    </source>
</evidence>
<feature type="domain" description="EF-hand" evidence="2">
    <location>
        <begin position="223"/>
        <end position="258"/>
    </location>
</feature>
<accession>A0ABQ8YZ03</accession>
<dbReference type="PROSITE" id="PS50222">
    <property type="entry name" value="EF_HAND_2"/>
    <property type="match status" value="1"/>
</dbReference>
<evidence type="ECO:0000256" key="1">
    <source>
        <dbReference type="ARBA" id="ARBA00022837"/>
    </source>
</evidence>
<dbReference type="InterPro" id="IPR018247">
    <property type="entry name" value="EF_Hand_1_Ca_BS"/>
</dbReference>
<dbReference type="SUPFAM" id="SSF47473">
    <property type="entry name" value="EF-hand"/>
    <property type="match status" value="1"/>
</dbReference>
<organism evidence="3 4">
    <name type="scientific">Anaeramoeba flamelloides</name>
    <dbReference type="NCBI Taxonomy" id="1746091"/>
    <lineage>
        <taxon>Eukaryota</taxon>
        <taxon>Metamonada</taxon>
        <taxon>Anaeramoebidae</taxon>
        <taxon>Anaeramoeba</taxon>
    </lineage>
</organism>
<comment type="caution">
    <text evidence="3">The sequence shown here is derived from an EMBL/GenBank/DDBJ whole genome shotgun (WGS) entry which is preliminary data.</text>
</comment>
<keyword evidence="1" id="KW-0106">Calcium</keyword>
<dbReference type="EMBL" id="JAOAOG010000090">
    <property type="protein sequence ID" value="KAJ6249789.1"/>
    <property type="molecule type" value="Genomic_DNA"/>
</dbReference>
<keyword evidence="4" id="KW-1185">Reference proteome</keyword>
<gene>
    <name evidence="3" type="ORF">M0813_16468</name>
</gene>
<dbReference type="Gene3D" id="1.10.238.10">
    <property type="entry name" value="EF-hand"/>
    <property type="match status" value="1"/>
</dbReference>
<protein>
    <recommendedName>
        <fullName evidence="2">EF-hand domain-containing protein</fullName>
    </recommendedName>
</protein>
<dbReference type="InterPro" id="IPR011992">
    <property type="entry name" value="EF-hand-dom_pair"/>
</dbReference>
<sequence>MEGLNFIISNVIDDKKLQKGFQKLISQMDEAIQDTEDFAAKILEQVGKKPKRGRSKMLKFKKKVILWTSKLKQCLESEENQETVLKLDSQLGDIVSATNLAIFVKLGFDVQRSLHLKNKDKEIVKEAALSIYRIGSRKDSMNEIVQNLITKNQEEKEQKETKIKDYYVNKTPENFAETQKLPLEGGEILFNLIAQRKSNKEEGLAPPQMVKFMKLKQKRPGIRIKFCAEYFFESWDLNGNGFLSLDEVLKNLQELFYLASLYDYKMINSNIPFITAFNNDKENQQKIEQDRESLELLYREQIEKEGIIETMFAEKTEITTEEFANFCHEHRDGVLGKLFLGCITLHFH</sequence>
<reference evidence="3" key="1">
    <citation type="submission" date="2022-08" db="EMBL/GenBank/DDBJ databases">
        <title>Novel sulfate-reducing endosymbionts in the free-living metamonad Anaeramoeba.</title>
        <authorList>
            <person name="Jerlstrom-Hultqvist J."/>
            <person name="Cepicka I."/>
            <person name="Gallot-Lavallee L."/>
            <person name="Salas-Leiva D."/>
            <person name="Curtis B.A."/>
            <person name="Zahonova K."/>
            <person name="Pipaliya S."/>
            <person name="Dacks J."/>
            <person name="Roger A.J."/>
        </authorList>
    </citation>
    <scope>NUCLEOTIDE SEQUENCE</scope>
    <source>
        <strain evidence="3">Schooner1</strain>
    </source>
</reference>
<dbReference type="PROSITE" id="PS00018">
    <property type="entry name" value="EF_HAND_1"/>
    <property type="match status" value="1"/>
</dbReference>
<name>A0ABQ8YZ03_9EUKA</name>
<dbReference type="InterPro" id="IPR002048">
    <property type="entry name" value="EF_hand_dom"/>
</dbReference>
<evidence type="ECO:0000259" key="2">
    <source>
        <dbReference type="PROSITE" id="PS50222"/>
    </source>
</evidence>
<proteinExistence type="predicted"/>
<dbReference type="Proteomes" id="UP001150062">
    <property type="component" value="Unassembled WGS sequence"/>
</dbReference>